<keyword evidence="1" id="KW-0732">Signal</keyword>
<comment type="caution">
    <text evidence="2">The sequence shown here is derived from an EMBL/GenBank/DDBJ whole genome shotgun (WGS) entry which is preliminary data.</text>
</comment>
<evidence type="ECO:0000313" key="3">
    <source>
        <dbReference type="Proteomes" id="UP000268908"/>
    </source>
</evidence>
<dbReference type="OrthoDB" id="8526680at2"/>
<dbReference type="RefSeq" id="WP_121242325.1">
    <property type="nucleotide sequence ID" value="NZ_BHVV01000003.1"/>
</dbReference>
<reference evidence="2 3" key="1">
    <citation type="submission" date="2018-10" db="EMBL/GenBank/DDBJ databases">
        <title>Genomic Encyclopedia of Type Strains, Phase IV (KMG-IV): sequencing the most valuable type-strain genomes for metagenomic binning, comparative biology and taxonomic classification.</title>
        <authorList>
            <person name="Goeker M."/>
        </authorList>
    </citation>
    <scope>NUCLEOTIDE SEQUENCE [LARGE SCALE GENOMIC DNA]</scope>
    <source>
        <strain evidence="2 3">DSM 26916</strain>
    </source>
</reference>
<gene>
    <name evidence="2" type="ORF">DFR35_2131</name>
</gene>
<sequence>MKLYPLALALFLGTAAPLALAETVRCPDLADAVQAGTCPAEEDLRYTYHAYCSDDARMYRGDNELCPDYRRYRKVKNVVLWESRDGTFQGYVSCDVPAAMLRQARAVTMTVGKQGKITRLACSYGEGMVFGYRSRGECKVQVGDCAAGACTAECD</sequence>
<evidence type="ECO:0008006" key="4">
    <source>
        <dbReference type="Google" id="ProtNLM"/>
    </source>
</evidence>
<evidence type="ECO:0000256" key="1">
    <source>
        <dbReference type="SAM" id="SignalP"/>
    </source>
</evidence>
<feature type="signal peptide" evidence="1">
    <location>
        <begin position="1"/>
        <end position="21"/>
    </location>
</feature>
<name>A0A497XAD8_9PROT</name>
<dbReference type="Proteomes" id="UP000268908">
    <property type="component" value="Unassembled WGS sequence"/>
</dbReference>
<dbReference type="AlphaFoldDB" id="A0A497XAD8"/>
<keyword evidence="3" id="KW-1185">Reference proteome</keyword>
<dbReference type="EMBL" id="RCCI01000006">
    <property type="protein sequence ID" value="RLJ63507.1"/>
    <property type="molecule type" value="Genomic_DNA"/>
</dbReference>
<accession>A0A497XAD8</accession>
<proteinExistence type="predicted"/>
<protein>
    <recommendedName>
        <fullName evidence="4">CVNH domain-containing protein</fullName>
    </recommendedName>
</protein>
<feature type="chain" id="PRO_5019715900" description="CVNH domain-containing protein" evidence="1">
    <location>
        <begin position="22"/>
        <end position="155"/>
    </location>
</feature>
<organism evidence="2 3">
    <name type="scientific">Sulfurisoma sediminicola</name>
    <dbReference type="NCBI Taxonomy" id="1381557"/>
    <lineage>
        <taxon>Bacteria</taxon>
        <taxon>Pseudomonadati</taxon>
        <taxon>Pseudomonadota</taxon>
        <taxon>Betaproteobacteria</taxon>
        <taxon>Nitrosomonadales</taxon>
        <taxon>Sterolibacteriaceae</taxon>
        <taxon>Sulfurisoma</taxon>
    </lineage>
</organism>
<evidence type="ECO:0000313" key="2">
    <source>
        <dbReference type="EMBL" id="RLJ63507.1"/>
    </source>
</evidence>